<name>A0AAC8UBY9_HAEDC</name>
<accession>A0AAC8UBY9</accession>
<dbReference type="EMBL" id="CP011219">
    <property type="protein sequence ID" value="AKO32116.1"/>
    <property type="molecule type" value="Genomic_DNA"/>
</dbReference>
<dbReference type="GO" id="GO:0008781">
    <property type="term" value="F:N-acylneuraminate cytidylyltransferase activity"/>
    <property type="evidence" value="ECO:0007669"/>
    <property type="project" value="TreeGrafter"/>
</dbReference>
<dbReference type="InterPro" id="IPR050793">
    <property type="entry name" value="CMP-NeuNAc_synthase"/>
</dbReference>
<dbReference type="Proteomes" id="UP000060132">
    <property type="component" value="Chromosome"/>
</dbReference>
<reference evidence="2 3" key="1">
    <citation type="journal article" date="2015" name="PLoS Negl. Trop. Dis.">
        <title>Haemophilus ducreyi Cutaneous Ulcer Strains Are Nearly Identical to Class I Genital Ulcer Strains.</title>
        <authorList>
            <person name="Gangaiah D."/>
            <person name="Webb K.M."/>
            <person name="Humphreys T.L."/>
            <person name="Fortney K.R."/>
            <person name="Toh E."/>
            <person name="Tai A."/>
            <person name="Katz S.S."/>
            <person name="Pillay A."/>
            <person name="Chen C.Y."/>
            <person name="Roberts S.A."/>
            <person name="Munson R.S.Jr."/>
            <person name="Spinola S.M."/>
        </authorList>
    </citation>
    <scope>NUCLEOTIDE SEQUENCE [LARGE SCALE GENOMIC DNA]</scope>
    <source>
        <strain evidence="3">CLU2</strain>
    </source>
</reference>
<protein>
    <submittedName>
        <fullName evidence="2">Acylneuraminate cytidylyltransferase</fullName>
    </submittedName>
</protein>
<evidence type="ECO:0000313" key="3">
    <source>
        <dbReference type="Proteomes" id="UP000060132"/>
    </source>
</evidence>
<dbReference type="PANTHER" id="PTHR21485">
    <property type="entry name" value="HAD SUPERFAMILY MEMBERS CMAS AND KDSC"/>
    <property type="match status" value="1"/>
</dbReference>
<dbReference type="CDD" id="cd02513">
    <property type="entry name" value="CMP-NeuAc_Synthase"/>
    <property type="match status" value="1"/>
</dbReference>
<dbReference type="InterPro" id="IPR029044">
    <property type="entry name" value="Nucleotide-diphossugar_trans"/>
</dbReference>
<dbReference type="Gene3D" id="3.90.550.10">
    <property type="entry name" value="Spore Coat Polysaccharide Biosynthesis Protein SpsA, Chain A"/>
    <property type="match status" value="1"/>
</dbReference>
<evidence type="ECO:0000313" key="2">
    <source>
        <dbReference type="EMBL" id="AKO32116.1"/>
    </source>
</evidence>
<proteinExistence type="predicted"/>
<dbReference type="AlphaFoldDB" id="A0AAC8UBY9"/>
<organism evidence="2 3">
    <name type="scientific">Haemophilus ducreyi</name>
    <dbReference type="NCBI Taxonomy" id="730"/>
    <lineage>
        <taxon>Bacteria</taxon>
        <taxon>Pseudomonadati</taxon>
        <taxon>Pseudomonadota</taxon>
        <taxon>Gammaproteobacteria</taxon>
        <taxon>Pasteurellales</taxon>
        <taxon>Pasteurellaceae</taxon>
        <taxon>Haemophilus</taxon>
    </lineage>
</organism>
<dbReference type="Pfam" id="PF02348">
    <property type="entry name" value="CTP_transf_3"/>
    <property type="match status" value="1"/>
</dbReference>
<evidence type="ECO:0000256" key="1">
    <source>
        <dbReference type="ARBA" id="ARBA00022490"/>
    </source>
</evidence>
<keyword evidence="1" id="KW-0963">Cytoplasm</keyword>
<dbReference type="SUPFAM" id="SSF53448">
    <property type="entry name" value="Nucleotide-diphospho-sugar transferases"/>
    <property type="match status" value="1"/>
</dbReference>
<dbReference type="RefSeq" id="WP_041603408.1">
    <property type="nucleotide sequence ID" value="NZ_CP011219.1"/>
</dbReference>
<keyword evidence="2" id="KW-0548">Nucleotidyltransferase</keyword>
<gene>
    <name evidence="2" type="ORF">RZ57_02680</name>
</gene>
<sequence length="227" mass="25441">MKKIAIIPARAGSKGIKDKNLQLVGGISLVGRAIIAAQQAGIFDHIIVSSDGDHILKEAERYQAETLKRPSYLAQSETKSIDVILHALEALQFSDGIVVLIQPTSPLRSEIDIKNAMALFLEGKYHAVISACECEHHPYKSFLLEQDNIIPLTDINDFEVPRQKLPKSYRANGAIYINDIAALIQQKRFFVEPMQFYLMPQDRSIDIDAIIDLKMAELLLQHEHAII</sequence>
<dbReference type="PANTHER" id="PTHR21485:SF6">
    <property type="entry name" value="N-ACYLNEURAMINATE CYTIDYLYLTRANSFERASE-RELATED"/>
    <property type="match status" value="1"/>
</dbReference>
<keyword evidence="2" id="KW-0808">Transferase</keyword>
<dbReference type="InterPro" id="IPR003329">
    <property type="entry name" value="Cytidylyl_trans"/>
</dbReference>